<evidence type="ECO:0000313" key="4">
    <source>
        <dbReference type="Proteomes" id="UP000676456"/>
    </source>
</evidence>
<dbReference type="SUPFAM" id="SSF53300">
    <property type="entry name" value="vWA-like"/>
    <property type="match status" value="1"/>
</dbReference>
<accession>A0A942UNX9</accession>
<dbReference type="AlphaFoldDB" id="A0A942UNX9"/>
<name>A0A942UNX9_9BACI</name>
<feature type="domain" description="VWFA" evidence="2">
    <location>
        <begin position="165"/>
        <end position="353"/>
    </location>
</feature>
<feature type="region of interest" description="Disordered" evidence="1">
    <location>
        <begin position="25"/>
        <end position="62"/>
    </location>
</feature>
<comment type="caution">
    <text evidence="3">The sequence shown here is derived from an EMBL/GenBank/DDBJ whole genome shotgun (WGS) entry which is preliminary data.</text>
</comment>
<evidence type="ECO:0000313" key="3">
    <source>
        <dbReference type="EMBL" id="MBS4224901.1"/>
    </source>
</evidence>
<dbReference type="RefSeq" id="WP_213099952.1">
    <property type="nucleotide sequence ID" value="NZ_JAGYPK010000005.1"/>
</dbReference>
<dbReference type="PROSITE" id="PS50234">
    <property type="entry name" value="VWFA"/>
    <property type="match status" value="1"/>
</dbReference>
<protein>
    <submittedName>
        <fullName evidence="3">VWA domain-containing protein</fullName>
    </submittedName>
</protein>
<dbReference type="InterPro" id="IPR002035">
    <property type="entry name" value="VWF_A"/>
</dbReference>
<keyword evidence="4" id="KW-1185">Reference proteome</keyword>
<dbReference type="Proteomes" id="UP000676456">
    <property type="component" value="Unassembled WGS sequence"/>
</dbReference>
<dbReference type="EMBL" id="JAGYPN010000005">
    <property type="protein sequence ID" value="MBS4224901.1"/>
    <property type="molecule type" value="Genomic_DNA"/>
</dbReference>
<dbReference type="Pfam" id="PF13519">
    <property type="entry name" value="VWA_2"/>
    <property type="match status" value="1"/>
</dbReference>
<dbReference type="PROSITE" id="PS51257">
    <property type="entry name" value="PROKAR_LIPOPROTEIN"/>
    <property type="match status" value="1"/>
</dbReference>
<dbReference type="Gene3D" id="3.40.50.410">
    <property type="entry name" value="von Willebrand factor, type A domain"/>
    <property type="match status" value="1"/>
</dbReference>
<reference evidence="3 4" key="1">
    <citation type="submission" date="2021-05" db="EMBL/GenBank/DDBJ databases">
        <title>Novel Bacillus species.</title>
        <authorList>
            <person name="Liu G."/>
        </authorList>
    </citation>
    <scope>NUCLEOTIDE SEQUENCE [LARGE SCALE GENOMIC DNA]</scope>
    <source>
        <strain evidence="3 4">FJAT-49682</strain>
    </source>
</reference>
<evidence type="ECO:0000256" key="1">
    <source>
        <dbReference type="SAM" id="MobiDB-lite"/>
    </source>
</evidence>
<dbReference type="InterPro" id="IPR036465">
    <property type="entry name" value="vWFA_dom_sf"/>
</dbReference>
<gene>
    <name evidence="3" type="ORF">KHA91_19575</name>
</gene>
<organism evidence="3 4">
    <name type="scientific">Lederbergia citrea</name>
    <dbReference type="NCBI Taxonomy" id="2833581"/>
    <lineage>
        <taxon>Bacteria</taxon>
        <taxon>Bacillati</taxon>
        <taxon>Bacillota</taxon>
        <taxon>Bacilli</taxon>
        <taxon>Bacillales</taxon>
        <taxon>Bacillaceae</taxon>
        <taxon>Lederbergia</taxon>
    </lineage>
</organism>
<dbReference type="SMART" id="SM00327">
    <property type="entry name" value="VWA"/>
    <property type="match status" value="1"/>
</dbReference>
<sequence length="466" mass="52497">MKKSFFIFIIAIFLALTGCKGENQDVSQAGKKNDQTVQANKEETKPEPESESATESEKTKEDVAFFKDLPDVPKTAGELIHQSAGQFADQDVFSEEAKVIEEIKDMPPLAEDASEEEYEKYFQYVYAQVATDFPNPEDLINKWEYSMSGDPAVKDGRFTFKENYNVEVILDASGSMAHTIGGKTMMELAKEAISKFLASVPEEANVSLRVYGHKGTGSESDKKLSCSSIEQVYGFGKYEEAAFKKSLNKFQPSGWTPLARALEESKKALAKFDAKTNTNLIYVVSDGIETCGGNPVEVAKSFANSNVSPIINVIGFNVDSESQKQLKEMAKISNGVYTTVNNGDQLQDEFERASKVMERWEEWKSDSHSDADNQRVENSFDILGFSNDWGSRADTQNLNISYFLSIMEEEEKINMEQREFFNKRSIQLENLVNQAQKDVVNDLEKLNIEKIDELKKQIDEKYRSNT</sequence>
<evidence type="ECO:0000259" key="2">
    <source>
        <dbReference type="PROSITE" id="PS50234"/>
    </source>
</evidence>
<proteinExistence type="predicted"/>